<evidence type="ECO:0000313" key="2">
    <source>
        <dbReference type="EMBL" id="CRG83647.1"/>
    </source>
</evidence>
<feature type="region of interest" description="Disordered" evidence="1">
    <location>
        <begin position="33"/>
        <end position="73"/>
    </location>
</feature>
<dbReference type="EMBL" id="CVMT01000001">
    <property type="protein sequence ID" value="CRG83647.1"/>
    <property type="molecule type" value="Genomic_DNA"/>
</dbReference>
<evidence type="ECO:0000256" key="1">
    <source>
        <dbReference type="SAM" id="MobiDB-lite"/>
    </source>
</evidence>
<proteinExistence type="predicted"/>
<dbReference type="Proteomes" id="UP000054383">
    <property type="component" value="Unassembled WGS sequence"/>
</dbReference>
<dbReference type="AlphaFoldDB" id="A0A0U1LKU4"/>
<evidence type="ECO:0000313" key="3">
    <source>
        <dbReference type="Proteomes" id="UP000054383"/>
    </source>
</evidence>
<organism evidence="2 3">
    <name type="scientific">Talaromyces islandicus</name>
    <name type="common">Penicillium islandicum</name>
    <dbReference type="NCBI Taxonomy" id="28573"/>
    <lineage>
        <taxon>Eukaryota</taxon>
        <taxon>Fungi</taxon>
        <taxon>Dikarya</taxon>
        <taxon>Ascomycota</taxon>
        <taxon>Pezizomycotina</taxon>
        <taxon>Eurotiomycetes</taxon>
        <taxon>Eurotiomycetidae</taxon>
        <taxon>Eurotiales</taxon>
        <taxon>Trichocomaceae</taxon>
        <taxon>Talaromyces</taxon>
        <taxon>Talaromyces sect. Islandici</taxon>
    </lineage>
</organism>
<sequence>MSQPVEHPILDHIALRQEWDKQLEESLKQVKELTERALSHQNQHNHHHSNPRHTQDGQQTGESQQDADSPNSQ</sequence>
<name>A0A0U1LKU4_TALIS</name>
<protein>
    <submittedName>
        <fullName evidence="2">Uncharacterized protein</fullName>
    </submittedName>
</protein>
<reference evidence="2 3" key="1">
    <citation type="submission" date="2015-04" db="EMBL/GenBank/DDBJ databases">
        <authorList>
            <person name="Syromyatnikov M.Y."/>
            <person name="Popov V.N."/>
        </authorList>
    </citation>
    <scope>NUCLEOTIDE SEQUENCE [LARGE SCALE GENOMIC DNA]</scope>
    <source>
        <strain evidence="2">WF-38-12</strain>
    </source>
</reference>
<dbReference type="OrthoDB" id="10454458at2759"/>
<accession>A0A0U1LKU4</accession>
<gene>
    <name evidence="2" type="ORF">PISL3812_01002</name>
</gene>
<feature type="compositionally biased region" description="Polar residues" evidence="1">
    <location>
        <begin position="56"/>
        <end position="73"/>
    </location>
</feature>
<keyword evidence="3" id="KW-1185">Reference proteome</keyword>